<dbReference type="RefSeq" id="WP_012568341.1">
    <property type="nucleotide sequence ID" value="NC_011420.2"/>
</dbReference>
<name>B6IW88_RHOCS</name>
<evidence type="ECO:0000256" key="1">
    <source>
        <dbReference type="SAM" id="Phobius"/>
    </source>
</evidence>
<dbReference type="STRING" id="414684.RC1_3200"/>
<dbReference type="Proteomes" id="UP000001591">
    <property type="component" value="Chromosome"/>
</dbReference>
<keyword evidence="1" id="KW-0472">Membrane</keyword>
<gene>
    <name evidence="2" type="ordered locus">RC1_3200</name>
</gene>
<evidence type="ECO:0000313" key="2">
    <source>
        <dbReference type="EMBL" id="ACJ00562.1"/>
    </source>
</evidence>
<proteinExistence type="predicted"/>
<dbReference type="NCBIfam" id="TIGR04409">
    <property type="entry name" value="LptC_YrbK"/>
    <property type="match status" value="1"/>
</dbReference>
<organism evidence="2 3">
    <name type="scientific">Rhodospirillum centenum (strain ATCC 51521 / SW)</name>
    <dbReference type="NCBI Taxonomy" id="414684"/>
    <lineage>
        <taxon>Bacteria</taxon>
        <taxon>Pseudomonadati</taxon>
        <taxon>Pseudomonadota</taxon>
        <taxon>Alphaproteobacteria</taxon>
        <taxon>Rhodospirillales</taxon>
        <taxon>Rhodospirillaceae</taxon>
        <taxon>Rhodospirillum</taxon>
    </lineage>
</organism>
<dbReference type="GO" id="GO:0015221">
    <property type="term" value="F:lipopolysaccharide transmembrane transporter activity"/>
    <property type="evidence" value="ECO:0007669"/>
    <property type="project" value="InterPro"/>
</dbReference>
<dbReference type="InterPro" id="IPR026265">
    <property type="entry name" value="LptC"/>
</dbReference>
<sequence length="208" mass="21918">MAAALTRRPARGGMADAQQHTRLVNLAKVALPALAAAVLALIAAWPLFSGRQDSQRAGPDTGQLEMVEARYLGTDKGARPFEVRAEKVVQVGGGSGRVDLVNPQAEITLKGGDWLTMSARRGNYDQKSGQLVLEGDVTLFQDGGYEFTTEMAQVDTQKGIAWGNAPVRGQGPVGDIQAGGFRILDDGNTIVFTGRARLLLADGTGGRG</sequence>
<evidence type="ECO:0000313" key="3">
    <source>
        <dbReference type="Proteomes" id="UP000001591"/>
    </source>
</evidence>
<keyword evidence="1" id="KW-1133">Transmembrane helix</keyword>
<accession>B6IW88</accession>
<dbReference type="EMBL" id="CP000613">
    <property type="protein sequence ID" value="ACJ00562.1"/>
    <property type="molecule type" value="Genomic_DNA"/>
</dbReference>
<reference evidence="2 3" key="1">
    <citation type="journal article" date="2010" name="BMC Genomics">
        <title>Metabolic flexibility revealed in the genome of the cyst-forming alpha-1 proteobacterium Rhodospirillum centenum.</title>
        <authorList>
            <person name="Lu Y.K."/>
            <person name="Marden J."/>
            <person name="Han M."/>
            <person name="Swingley W.D."/>
            <person name="Mastrian S.D."/>
            <person name="Chowdhury S.R."/>
            <person name="Hao J."/>
            <person name="Helmy T."/>
            <person name="Kim S."/>
            <person name="Kurdoglu A.A."/>
            <person name="Matthies H.J."/>
            <person name="Rollo D."/>
            <person name="Stothard P."/>
            <person name="Blankenship R.E."/>
            <person name="Bauer C.E."/>
            <person name="Touchman J.W."/>
        </authorList>
    </citation>
    <scope>NUCLEOTIDE SEQUENCE [LARGE SCALE GENOMIC DNA]</scope>
    <source>
        <strain evidence="3">ATCC 51521 / SW</strain>
    </source>
</reference>
<feature type="transmembrane region" description="Helical" evidence="1">
    <location>
        <begin position="29"/>
        <end position="48"/>
    </location>
</feature>
<dbReference type="HOGENOM" id="CLU_080694_1_0_5"/>
<keyword evidence="1" id="KW-0812">Transmembrane</keyword>
<evidence type="ECO:0008006" key="4">
    <source>
        <dbReference type="Google" id="ProtNLM"/>
    </source>
</evidence>
<keyword evidence="3" id="KW-1185">Reference proteome</keyword>
<dbReference type="Gene3D" id="2.60.450.10">
    <property type="entry name" value="Lipopolysaccharide (LPS) transport protein A like domain"/>
    <property type="match status" value="1"/>
</dbReference>
<dbReference type="GO" id="GO:0005886">
    <property type="term" value="C:plasma membrane"/>
    <property type="evidence" value="ECO:0007669"/>
    <property type="project" value="InterPro"/>
</dbReference>
<dbReference type="KEGG" id="rce:RC1_3200"/>
<protein>
    <recommendedName>
        <fullName evidence="4">LPS export ABC transporter periplasmic protein LptC</fullName>
    </recommendedName>
</protein>
<dbReference type="AlphaFoldDB" id="B6IW88"/>
<dbReference type="eggNOG" id="COG5375">
    <property type="taxonomic scope" value="Bacteria"/>
</dbReference>
<dbReference type="Pfam" id="PF06835">
    <property type="entry name" value="LptC"/>
    <property type="match status" value="1"/>
</dbReference>
<dbReference type="InterPro" id="IPR010664">
    <property type="entry name" value="LipoPS_assembly_LptC-rel"/>
</dbReference>